<dbReference type="AlphaFoldDB" id="A0A369URT5"/>
<dbReference type="OrthoDB" id="9553479at2"/>
<dbReference type="Proteomes" id="UP000253782">
    <property type="component" value="Unassembled WGS sequence"/>
</dbReference>
<proteinExistence type="predicted"/>
<sequence>MVSNEASNIRKVVPRLARGVLEINQLKEIAMATAKQKSVTECPYERVVFTPEDHAVMDAALDYSPELRLCAGIARVARKSKLKYPVKSVQDLLPLLPKKPVFAEGHHLRAGGIETYMRKEYFPIADERELISRCYLALMACNEAMRWAAMAPANAQTLLKEYRLASQPKGAR</sequence>
<dbReference type="EMBL" id="QQAH01000001">
    <property type="protein sequence ID" value="RDD83187.1"/>
    <property type="molecule type" value="Genomic_DNA"/>
</dbReference>
<protein>
    <submittedName>
        <fullName evidence="1">Uncharacterized protein</fullName>
    </submittedName>
</protein>
<keyword evidence="2" id="KW-1185">Reference proteome</keyword>
<name>A0A369URT5_9GAMM</name>
<evidence type="ECO:0000313" key="1">
    <source>
        <dbReference type="EMBL" id="RDD83187.1"/>
    </source>
</evidence>
<reference evidence="1 2" key="1">
    <citation type="submission" date="2018-07" db="EMBL/GenBank/DDBJ databases">
        <title>Dyella tabacisoli L4-6T, whole genome shotgun sequence.</title>
        <authorList>
            <person name="Zhou X.-K."/>
            <person name="Li W.-J."/>
            <person name="Duan Y.-Q."/>
        </authorList>
    </citation>
    <scope>NUCLEOTIDE SEQUENCE [LARGE SCALE GENOMIC DNA]</scope>
    <source>
        <strain evidence="1 2">L4-6</strain>
    </source>
</reference>
<gene>
    <name evidence="1" type="ORF">DVJ77_00850</name>
</gene>
<dbReference type="RefSeq" id="WP_114843578.1">
    <property type="nucleotide sequence ID" value="NZ_JBHSPE010000001.1"/>
</dbReference>
<evidence type="ECO:0000313" key="2">
    <source>
        <dbReference type="Proteomes" id="UP000253782"/>
    </source>
</evidence>
<organism evidence="1 2">
    <name type="scientific">Dyella tabacisoli</name>
    <dbReference type="NCBI Taxonomy" id="2282381"/>
    <lineage>
        <taxon>Bacteria</taxon>
        <taxon>Pseudomonadati</taxon>
        <taxon>Pseudomonadota</taxon>
        <taxon>Gammaproteobacteria</taxon>
        <taxon>Lysobacterales</taxon>
        <taxon>Rhodanobacteraceae</taxon>
        <taxon>Dyella</taxon>
    </lineage>
</organism>
<accession>A0A369URT5</accession>
<comment type="caution">
    <text evidence="1">The sequence shown here is derived from an EMBL/GenBank/DDBJ whole genome shotgun (WGS) entry which is preliminary data.</text>
</comment>